<evidence type="ECO:0000259" key="7">
    <source>
        <dbReference type="Pfam" id="PF20684"/>
    </source>
</evidence>
<dbReference type="Pfam" id="PF20684">
    <property type="entry name" value="Fung_rhodopsin"/>
    <property type="match status" value="1"/>
</dbReference>
<dbReference type="EMBL" id="JAGPNK010000026">
    <property type="protein sequence ID" value="KAH7304066.1"/>
    <property type="molecule type" value="Genomic_DNA"/>
</dbReference>
<feature type="transmembrane region" description="Helical" evidence="6">
    <location>
        <begin position="252"/>
        <end position="274"/>
    </location>
</feature>
<evidence type="ECO:0000313" key="9">
    <source>
        <dbReference type="Proteomes" id="UP000813444"/>
    </source>
</evidence>
<feature type="transmembrane region" description="Helical" evidence="6">
    <location>
        <begin position="133"/>
        <end position="155"/>
    </location>
</feature>
<feature type="transmembrane region" description="Helical" evidence="6">
    <location>
        <begin position="213"/>
        <end position="232"/>
    </location>
</feature>
<gene>
    <name evidence="8" type="ORF">B0I35DRAFT_325168</name>
</gene>
<keyword evidence="4 6" id="KW-0472">Membrane</keyword>
<name>A0A8K0SIB0_9HYPO</name>
<protein>
    <recommendedName>
        <fullName evidence="7">Rhodopsin domain-containing protein</fullName>
    </recommendedName>
</protein>
<comment type="subcellular location">
    <subcellularLocation>
        <location evidence="1">Membrane</location>
        <topology evidence="1">Multi-pass membrane protein</topology>
    </subcellularLocation>
</comment>
<organism evidence="8 9">
    <name type="scientific">Stachybotrys elegans</name>
    <dbReference type="NCBI Taxonomy" id="80388"/>
    <lineage>
        <taxon>Eukaryota</taxon>
        <taxon>Fungi</taxon>
        <taxon>Dikarya</taxon>
        <taxon>Ascomycota</taxon>
        <taxon>Pezizomycotina</taxon>
        <taxon>Sordariomycetes</taxon>
        <taxon>Hypocreomycetidae</taxon>
        <taxon>Hypocreales</taxon>
        <taxon>Stachybotryaceae</taxon>
        <taxon>Stachybotrys</taxon>
    </lineage>
</organism>
<evidence type="ECO:0000256" key="1">
    <source>
        <dbReference type="ARBA" id="ARBA00004141"/>
    </source>
</evidence>
<keyword evidence="3 6" id="KW-1133">Transmembrane helix</keyword>
<reference evidence="8" key="1">
    <citation type="journal article" date="2021" name="Nat. Commun.">
        <title>Genetic determinants of endophytism in the Arabidopsis root mycobiome.</title>
        <authorList>
            <person name="Mesny F."/>
            <person name="Miyauchi S."/>
            <person name="Thiergart T."/>
            <person name="Pickel B."/>
            <person name="Atanasova L."/>
            <person name="Karlsson M."/>
            <person name="Huettel B."/>
            <person name="Barry K.W."/>
            <person name="Haridas S."/>
            <person name="Chen C."/>
            <person name="Bauer D."/>
            <person name="Andreopoulos W."/>
            <person name="Pangilinan J."/>
            <person name="LaButti K."/>
            <person name="Riley R."/>
            <person name="Lipzen A."/>
            <person name="Clum A."/>
            <person name="Drula E."/>
            <person name="Henrissat B."/>
            <person name="Kohler A."/>
            <person name="Grigoriev I.V."/>
            <person name="Martin F.M."/>
            <person name="Hacquard S."/>
        </authorList>
    </citation>
    <scope>NUCLEOTIDE SEQUENCE</scope>
    <source>
        <strain evidence="8">MPI-CAGE-CH-0235</strain>
    </source>
</reference>
<evidence type="ECO:0000256" key="2">
    <source>
        <dbReference type="ARBA" id="ARBA00022692"/>
    </source>
</evidence>
<sequence>MSTTSAQPAGTDAAFPPPPGVIPDLQNPATHLRVVNIVGMATCVGFLASFYFLRCYARVRLALRRRQLANTPPVARYGEGYHAWELTVQEYRSLLKWLYISSIIWIPTAFFAKASLLLLMARVFAVYERASKGIIYYTWFIFVAYLPVQFVKIFICTPIKHYWNSSIPGTCLDQPKIFLTDTAMAIITDFVILVLPVFFIWRLRMSLRKKLKIAAMLGAGGAAVAVACYREYCIYVFQWSTDVSGDFVRMNLCGSIEITIGVVCACLPPINLLMERRNKDRNKIPS</sequence>
<dbReference type="PANTHER" id="PTHR33048">
    <property type="entry name" value="PTH11-LIKE INTEGRAL MEMBRANE PROTEIN (AFU_ORTHOLOGUE AFUA_5G11245)"/>
    <property type="match status" value="1"/>
</dbReference>
<dbReference type="GO" id="GO:0016020">
    <property type="term" value="C:membrane"/>
    <property type="evidence" value="ECO:0007669"/>
    <property type="project" value="UniProtKB-SubCell"/>
</dbReference>
<proteinExistence type="inferred from homology"/>
<feature type="transmembrane region" description="Helical" evidence="6">
    <location>
        <begin position="182"/>
        <end position="201"/>
    </location>
</feature>
<dbReference type="AlphaFoldDB" id="A0A8K0SIB0"/>
<feature type="transmembrane region" description="Helical" evidence="6">
    <location>
        <begin position="34"/>
        <end position="53"/>
    </location>
</feature>
<feature type="non-terminal residue" evidence="8">
    <location>
        <position position="286"/>
    </location>
</feature>
<dbReference type="InterPro" id="IPR052337">
    <property type="entry name" value="SAT4-like"/>
</dbReference>
<feature type="transmembrane region" description="Helical" evidence="6">
    <location>
        <begin position="97"/>
        <end position="121"/>
    </location>
</feature>
<evidence type="ECO:0000256" key="4">
    <source>
        <dbReference type="ARBA" id="ARBA00023136"/>
    </source>
</evidence>
<keyword evidence="9" id="KW-1185">Reference proteome</keyword>
<keyword evidence="2 6" id="KW-0812">Transmembrane</keyword>
<evidence type="ECO:0000256" key="5">
    <source>
        <dbReference type="ARBA" id="ARBA00038359"/>
    </source>
</evidence>
<dbReference type="Proteomes" id="UP000813444">
    <property type="component" value="Unassembled WGS sequence"/>
</dbReference>
<comment type="caution">
    <text evidence="8">The sequence shown here is derived from an EMBL/GenBank/DDBJ whole genome shotgun (WGS) entry which is preliminary data.</text>
</comment>
<evidence type="ECO:0000256" key="3">
    <source>
        <dbReference type="ARBA" id="ARBA00022989"/>
    </source>
</evidence>
<feature type="domain" description="Rhodopsin" evidence="7">
    <location>
        <begin position="74"/>
        <end position="275"/>
    </location>
</feature>
<evidence type="ECO:0000313" key="8">
    <source>
        <dbReference type="EMBL" id="KAH7304066.1"/>
    </source>
</evidence>
<dbReference type="OrthoDB" id="4682787at2759"/>
<evidence type="ECO:0000256" key="6">
    <source>
        <dbReference type="SAM" id="Phobius"/>
    </source>
</evidence>
<comment type="similarity">
    <text evidence="5">Belongs to the SAT4 family.</text>
</comment>
<accession>A0A8K0SIB0</accession>
<dbReference type="InterPro" id="IPR049326">
    <property type="entry name" value="Rhodopsin_dom_fungi"/>
</dbReference>
<dbReference type="PANTHER" id="PTHR33048:SF108">
    <property type="entry name" value="INTEGRAL MEMBRANE PROTEIN"/>
    <property type="match status" value="1"/>
</dbReference>